<dbReference type="RefSeq" id="XP_001707996.1">
    <property type="nucleotide sequence ID" value="XM_001707944.1"/>
</dbReference>
<dbReference type="Gene3D" id="1.25.40.10">
    <property type="entry name" value="Tetratricopeptide repeat domain"/>
    <property type="match status" value="1"/>
</dbReference>
<dbReference type="InterPro" id="IPR011990">
    <property type="entry name" value="TPR-like_helical_dom_sf"/>
</dbReference>
<proteinExistence type="predicted"/>
<keyword evidence="2" id="KW-1185">Reference proteome</keyword>
<dbReference type="SMR" id="A8BBK4"/>
<sequence>MIIIPEIDGTDPRIIDIMKGLAAQLEDLYTYNEYTFLSNADQKQKQLEERVSSLVESTKEKLSESQLSPTYRAYFWLIIGIAYNVYDIYHDQAATCFHTSLRFDPTIPETYLQHGISSIKAGAWRRSELMLAKARSMLPGDERPLVNLSLLFRLRPQDLYPDSLARAVMMGRSAVQINPNSCQAWFALGMSTLRLAADSNSSNFSRASCALRRAIQIRESQDLPFPDARFNLAMLARLTLDLQTAWTQFHTASIEDPGLKQAVEGYTEIEALLSSITLRLGESAVSFKEPGFKASKDVLGLDELAVGTSEGTLQVRICSLIGQGIPQFYLIENSCDACEAEGDESKNQELGGKSAAQQPRSILALHQVSSELAAGVTICIAKPTAANLKVKTTKNTFQFPIVTSQDELVRCIHIVKGRDRVPVTEKNVFGHKITSQIGGR</sequence>
<dbReference type="EMBL" id="AACB03000001">
    <property type="protein sequence ID" value="KAE8305291.1"/>
    <property type="molecule type" value="Genomic_DNA"/>
</dbReference>
<organism evidence="1 2">
    <name type="scientific">Giardia intestinalis (strain ATCC 50803 / WB clone C6)</name>
    <name type="common">Giardia lamblia</name>
    <dbReference type="NCBI Taxonomy" id="184922"/>
    <lineage>
        <taxon>Eukaryota</taxon>
        <taxon>Metamonada</taxon>
        <taxon>Diplomonadida</taxon>
        <taxon>Hexamitidae</taxon>
        <taxon>Giardiinae</taxon>
        <taxon>Giardia</taxon>
    </lineage>
</organism>
<comment type="caution">
    <text evidence="1">The sequence shown here is derived from an EMBL/GenBank/DDBJ whole genome shotgun (WGS) entry which is preliminary data.</text>
</comment>
<accession>A8BBK4</accession>
<evidence type="ECO:0000313" key="2">
    <source>
        <dbReference type="Proteomes" id="UP000001548"/>
    </source>
</evidence>
<dbReference type="Proteomes" id="UP000001548">
    <property type="component" value="Unassembled WGS sequence"/>
</dbReference>
<dbReference type="GO" id="GO:0051301">
    <property type="term" value="P:cell division"/>
    <property type="evidence" value="ECO:0000318"/>
    <property type="project" value="GO_Central"/>
</dbReference>
<dbReference type="SUPFAM" id="SSF48452">
    <property type="entry name" value="TPR-like"/>
    <property type="match status" value="1"/>
</dbReference>
<reference evidence="1 2" key="1">
    <citation type="journal article" date="2007" name="Science">
        <title>Genomic minimalism in the early diverging intestinal parasite Giardia lamblia.</title>
        <authorList>
            <person name="Morrison H.G."/>
            <person name="McArthur A.G."/>
            <person name="Gillin F.D."/>
            <person name="Aley S.B."/>
            <person name="Adam R.D."/>
            <person name="Olsen G.J."/>
            <person name="Best A.A."/>
            <person name="Cande W.Z."/>
            <person name="Chen F."/>
            <person name="Cipriano M.J."/>
            <person name="Davids B.J."/>
            <person name="Dawson S.C."/>
            <person name="Elmendorf H.G."/>
            <person name="Hehl A.B."/>
            <person name="Holder M.E."/>
            <person name="Huse S.M."/>
            <person name="Kim U.U."/>
            <person name="Lasek-Nesselquist E."/>
            <person name="Manning G."/>
            <person name="Nigam A."/>
            <person name="Nixon J.E."/>
            <person name="Palm D."/>
            <person name="Passamaneck N.E."/>
            <person name="Prabhu A."/>
            <person name="Reich C.I."/>
            <person name="Reiner D.S."/>
            <person name="Samuelson J."/>
            <person name="Svard S.G."/>
            <person name="Sogin M.L."/>
        </authorList>
    </citation>
    <scope>NUCLEOTIDE SEQUENCE [LARGE SCALE GENOMIC DNA]</scope>
    <source>
        <strain evidence="1 2">WB C6</strain>
    </source>
</reference>
<evidence type="ECO:0000313" key="1">
    <source>
        <dbReference type="EMBL" id="KAE8305291.1"/>
    </source>
</evidence>
<dbReference type="VEuPathDB" id="GiardiaDB:GL50803_16130"/>
<gene>
    <name evidence="1" type="ORF">GL50803_0016130</name>
</gene>
<protein>
    <submittedName>
        <fullName evidence="1">Uncharacterized protein</fullName>
    </submittedName>
</protein>
<name>A8BBK4_GIAIC</name>
<dbReference type="HOGENOM" id="CLU_623250_0_0_1"/>
<dbReference type="GeneID" id="5700898"/>
<dbReference type="KEGG" id="gla:GL50803_0016130"/>
<dbReference type="OMA" id="IAYNVYD"/>
<dbReference type="STRING" id="184922.A8BBK4"/>
<dbReference type="AlphaFoldDB" id="A8BBK4"/>